<dbReference type="InterPro" id="IPR023298">
    <property type="entry name" value="ATPase_P-typ_TM_dom_sf"/>
</dbReference>
<dbReference type="SUPFAM" id="SSF81653">
    <property type="entry name" value="Calcium ATPase, transduction domain A"/>
    <property type="match status" value="1"/>
</dbReference>
<dbReference type="GeneID" id="42005976"/>
<evidence type="ECO:0000256" key="7">
    <source>
        <dbReference type="ARBA" id="ARBA00022989"/>
    </source>
</evidence>
<dbReference type="InterPro" id="IPR018303">
    <property type="entry name" value="ATPase_P-typ_P_site"/>
</dbReference>
<proteinExistence type="predicted"/>
<protein>
    <recommendedName>
        <fullName evidence="11">Cation-transporting P-type ATPase N-terminal domain-containing protein</fullName>
    </recommendedName>
</protein>
<dbReference type="SUPFAM" id="SSF56784">
    <property type="entry name" value="HAD-like"/>
    <property type="match status" value="1"/>
</dbReference>
<dbReference type="GO" id="GO:0005524">
    <property type="term" value="F:ATP binding"/>
    <property type="evidence" value="ECO:0007669"/>
    <property type="project" value="UniProtKB-KW"/>
</dbReference>
<feature type="compositionally biased region" description="Low complexity" evidence="9">
    <location>
        <begin position="883"/>
        <end position="894"/>
    </location>
</feature>
<dbReference type="Pfam" id="PF00689">
    <property type="entry name" value="Cation_ATPase_C"/>
    <property type="match status" value="1"/>
</dbReference>
<dbReference type="AlphaFoldDB" id="A0A507C2A6"/>
<feature type="transmembrane region" description="Helical" evidence="10">
    <location>
        <begin position="1088"/>
        <end position="1108"/>
    </location>
</feature>
<evidence type="ECO:0000256" key="9">
    <source>
        <dbReference type="SAM" id="MobiDB-lite"/>
    </source>
</evidence>
<dbReference type="SFLD" id="SFLDS00003">
    <property type="entry name" value="Haloacid_Dehalogenase"/>
    <property type="match status" value="1"/>
</dbReference>
<name>A0A507C2A6_9FUNG</name>
<sequence>MSTSYDQQASDRVVKSFRTALLGKEGAHDLAAKVPTPAPVVDPETSKRPKFDIDEHLLPFDELLTKLDTSADQKTPTKSFGLTLAEVTSRQTLHGKNAITPPKPRPIYLKFVECLANLFNLILIIAGIGHIILYLVDPFDNESNSYIGGILIAVSFINAVVEVYELQKIAAILKSFLQMIPHRCTVNRAGKSEQTLASELVPGDVVFVKLGDKVPADCIVFAATDLRVDISSWTGEADPLERTGKVGTEVDAMRAQNVILNGSLIVGGEGFAIVVRTGDKTALGRVASSTRKEKKRRSPLSYEIRRFCKTISFLASSTAFIFFIASLARGQNLNYSLHFCIGILIAWIPQGLPLTVTMLLTIAGRRMTERNVLVKDLHGVETLGAITMLATDKTGTLTKNRMSAIHVWTGLTFWSALPAASKDVHQQDQDDDLKAKELRVDASGVLPILMAAATCTRARFEKTDNIHINDRVIIGDATDAGLLRFSGSRLANIDALSDLYPKVFEIPFTSDTGVHMTIHRKGHRDGALTLYCKGAPERVLGKCSSILIDNREVPLGEEHKRYFQNAYEGMAKRGHRVIAFAQLLLSGAKYTDNFRFALDKKNYPTDGLCFLGLVSLDDPPKHGVREAIGELRNAGIKVVMITGDHPLTAEAVARRLNIITGQTREAIAAKEHVNPTNVPKDEYTARVIRGEEISSLTEAQWHEILNTEEVVFARTSPKHKLEIVTRAQAMGHIVGVTGDGVNDAAALKKADLGIAMNKTGSDVSKEAAGMILLDDDFATTVQGVLEGRIIFVNLKKCIQYTLTHIMPEVIPYLLFVLVPLPLAINAVQILVVDLGFEMFTTLSFAWEPAEDAEALMKQSPRRPVRITRYQDSKPAEPSTLAIPGGPSSSSSHPHTATEHETLQIDIPMHKRLLDGDDDDDDDLLSSGIEKTQKTLNQRWRRYGNELTNITRRQYWTEWILEWRSILFTPVGERLVDAEVLSWAYLEGGLIEFAGAFVTFFIIFGSFGLDANLIRVAQKAGKYFRPSAPDLELPDGSFLGADGQIRALRESQSGFYLSILIIQMWNLFACKARHGLPFGSLVLKNKKTWLSICAGSAFGLTMVYAPFLSDLFLTSDELSPIFFLIPMAFGLILIVYSTLRRLLLRYIHPERWAIQNDRMNLLPSTMSLNALRP</sequence>
<evidence type="ECO:0000256" key="6">
    <source>
        <dbReference type="ARBA" id="ARBA00022967"/>
    </source>
</evidence>
<keyword evidence="5" id="KW-0067">ATP-binding</keyword>
<dbReference type="InterPro" id="IPR023299">
    <property type="entry name" value="ATPase_P-typ_cyto_dom_N"/>
</dbReference>
<keyword evidence="7 10" id="KW-1133">Transmembrane helix</keyword>
<feature type="domain" description="Cation-transporting P-type ATPase N-terminal" evidence="11">
    <location>
        <begin position="54"/>
        <end position="135"/>
    </location>
</feature>
<dbReference type="GO" id="GO:0005391">
    <property type="term" value="F:P-type sodium:potassium-exchanging transporter activity"/>
    <property type="evidence" value="ECO:0007669"/>
    <property type="project" value="TreeGrafter"/>
</dbReference>
<evidence type="ECO:0000256" key="4">
    <source>
        <dbReference type="ARBA" id="ARBA00022741"/>
    </source>
</evidence>
<dbReference type="GO" id="GO:1990573">
    <property type="term" value="P:potassium ion import across plasma membrane"/>
    <property type="evidence" value="ECO:0007669"/>
    <property type="project" value="TreeGrafter"/>
</dbReference>
<dbReference type="SUPFAM" id="SSF81665">
    <property type="entry name" value="Calcium ATPase, transmembrane domain M"/>
    <property type="match status" value="2"/>
</dbReference>
<dbReference type="EMBL" id="QEAO01000035">
    <property type="protein sequence ID" value="TPX32086.1"/>
    <property type="molecule type" value="Genomic_DNA"/>
</dbReference>
<evidence type="ECO:0000256" key="1">
    <source>
        <dbReference type="ARBA" id="ARBA00004651"/>
    </source>
</evidence>
<comment type="subcellular location">
    <subcellularLocation>
        <location evidence="1">Cell membrane</location>
        <topology evidence="1">Multi-pass membrane protein</topology>
    </subcellularLocation>
</comment>
<evidence type="ECO:0000256" key="8">
    <source>
        <dbReference type="ARBA" id="ARBA00023136"/>
    </source>
</evidence>
<dbReference type="Proteomes" id="UP000319731">
    <property type="component" value="Unassembled WGS sequence"/>
</dbReference>
<dbReference type="NCBIfam" id="TIGR01494">
    <property type="entry name" value="ATPase_P-type"/>
    <property type="match status" value="2"/>
</dbReference>
<evidence type="ECO:0000313" key="13">
    <source>
        <dbReference type="Proteomes" id="UP000319731"/>
    </source>
</evidence>
<feature type="transmembrane region" description="Helical" evidence="10">
    <location>
        <begin position="809"/>
        <end position="831"/>
    </location>
</feature>
<dbReference type="SUPFAM" id="SSF81660">
    <property type="entry name" value="Metal cation-transporting ATPase, ATP-binding domain N"/>
    <property type="match status" value="1"/>
</dbReference>
<dbReference type="PRINTS" id="PR00119">
    <property type="entry name" value="CATATPASE"/>
</dbReference>
<evidence type="ECO:0000313" key="12">
    <source>
        <dbReference type="EMBL" id="TPX32086.1"/>
    </source>
</evidence>
<dbReference type="GO" id="GO:1902600">
    <property type="term" value="P:proton transmembrane transport"/>
    <property type="evidence" value="ECO:0007669"/>
    <property type="project" value="TreeGrafter"/>
</dbReference>
<dbReference type="Pfam" id="PF00122">
    <property type="entry name" value="E1-E2_ATPase"/>
    <property type="match status" value="1"/>
</dbReference>
<comment type="caution">
    <text evidence="12">The sequence shown here is derived from an EMBL/GenBank/DDBJ whole genome shotgun (WGS) entry which is preliminary data.</text>
</comment>
<feature type="transmembrane region" description="Helical" evidence="10">
    <location>
        <begin position="114"/>
        <end position="134"/>
    </location>
</feature>
<organism evidence="12 13">
    <name type="scientific">Synchytrium microbalum</name>
    <dbReference type="NCBI Taxonomy" id="1806994"/>
    <lineage>
        <taxon>Eukaryota</taxon>
        <taxon>Fungi</taxon>
        <taxon>Fungi incertae sedis</taxon>
        <taxon>Chytridiomycota</taxon>
        <taxon>Chytridiomycota incertae sedis</taxon>
        <taxon>Chytridiomycetes</taxon>
        <taxon>Synchytriales</taxon>
        <taxon>Synchytriaceae</taxon>
        <taxon>Synchytrium</taxon>
    </lineage>
</organism>
<feature type="region of interest" description="Disordered" evidence="9">
    <location>
        <begin position="868"/>
        <end position="898"/>
    </location>
</feature>
<dbReference type="InterPro" id="IPR008250">
    <property type="entry name" value="ATPase_P-typ_transduc_dom_A_sf"/>
</dbReference>
<evidence type="ECO:0000256" key="5">
    <source>
        <dbReference type="ARBA" id="ARBA00022840"/>
    </source>
</evidence>
<accession>A0A507C2A6</accession>
<dbReference type="InterPro" id="IPR023214">
    <property type="entry name" value="HAD_sf"/>
</dbReference>
<dbReference type="Gene3D" id="1.20.1110.10">
    <property type="entry name" value="Calcium-transporting ATPase, transmembrane domain"/>
    <property type="match status" value="2"/>
</dbReference>
<reference evidence="12 13" key="1">
    <citation type="journal article" date="2019" name="Sci. Rep.">
        <title>Comparative genomics of chytrid fungi reveal insights into the obligate biotrophic and pathogenic lifestyle of Synchytrium endobioticum.</title>
        <authorList>
            <person name="van de Vossenberg B.T.L.H."/>
            <person name="Warris S."/>
            <person name="Nguyen H.D.T."/>
            <person name="van Gent-Pelzer M.P.E."/>
            <person name="Joly D.L."/>
            <person name="van de Geest H.C."/>
            <person name="Bonants P.J.M."/>
            <person name="Smith D.S."/>
            <person name="Levesque C.A."/>
            <person name="van der Lee T.A.J."/>
        </authorList>
    </citation>
    <scope>NUCLEOTIDE SEQUENCE [LARGE SCALE GENOMIC DNA]</scope>
    <source>
        <strain evidence="12 13">JEL517</strain>
    </source>
</reference>
<dbReference type="InterPro" id="IPR001757">
    <property type="entry name" value="P_typ_ATPase"/>
</dbReference>
<dbReference type="GO" id="GO:0016887">
    <property type="term" value="F:ATP hydrolysis activity"/>
    <property type="evidence" value="ECO:0007669"/>
    <property type="project" value="InterPro"/>
</dbReference>
<evidence type="ECO:0000256" key="3">
    <source>
        <dbReference type="ARBA" id="ARBA00022692"/>
    </source>
</evidence>
<dbReference type="InterPro" id="IPR050510">
    <property type="entry name" value="Cation_transp_ATPase_P-type"/>
</dbReference>
<feature type="transmembrane region" description="Helical" evidence="10">
    <location>
        <begin position="1120"/>
        <end position="1138"/>
    </location>
</feature>
<dbReference type="FunFam" id="3.40.50.1000:FF:000083">
    <property type="entry name" value="Sodium/potassium-transporting ATPase subunit alpha"/>
    <property type="match status" value="1"/>
</dbReference>
<evidence type="ECO:0000256" key="10">
    <source>
        <dbReference type="SAM" id="Phobius"/>
    </source>
</evidence>
<dbReference type="GO" id="GO:0006883">
    <property type="term" value="P:intracellular sodium ion homeostasis"/>
    <property type="evidence" value="ECO:0007669"/>
    <property type="project" value="TreeGrafter"/>
</dbReference>
<dbReference type="PANTHER" id="PTHR43294">
    <property type="entry name" value="SODIUM/POTASSIUM-TRANSPORTING ATPASE SUBUNIT ALPHA"/>
    <property type="match status" value="1"/>
</dbReference>
<dbReference type="GO" id="GO:0030007">
    <property type="term" value="P:intracellular potassium ion homeostasis"/>
    <property type="evidence" value="ECO:0007669"/>
    <property type="project" value="TreeGrafter"/>
</dbReference>
<feature type="transmembrane region" description="Helical" evidence="10">
    <location>
        <begin position="989"/>
        <end position="1008"/>
    </location>
</feature>
<keyword evidence="2" id="KW-1003">Cell membrane</keyword>
<dbReference type="InterPro" id="IPR059000">
    <property type="entry name" value="ATPase_P-type_domA"/>
</dbReference>
<dbReference type="Pfam" id="PF00690">
    <property type="entry name" value="Cation_ATPase_N"/>
    <property type="match status" value="1"/>
</dbReference>
<dbReference type="SMART" id="SM00831">
    <property type="entry name" value="Cation_ATPase_N"/>
    <property type="match status" value="1"/>
</dbReference>
<dbReference type="Gene3D" id="3.40.1110.10">
    <property type="entry name" value="Calcium-transporting ATPase, cytoplasmic domain N"/>
    <property type="match status" value="1"/>
</dbReference>
<keyword evidence="4" id="KW-0547">Nucleotide-binding</keyword>
<dbReference type="InterPro" id="IPR044492">
    <property type="entry name" value="P_typ_ATPase_HD_dom"/>
</dbReference>
<keyword evidence="8 10" id="KW-0472">Membrane</keyword>
<dbReference type="STRING" id="1806994.A0A507C2A6"/>
<dbReference type="GO" id="GO:0036376">
    <property type="term" value="P:sodium ion export across plasma membrane"/>
    <property type="evidence" value="ECO:0007669"/>
    <property type="project" value="TreeGrafter"/>
</dbReference>
<dbReference type="PROSITE" id="PS00154">
    <property type="entry name" value="ATPASE_E1_E2"/>
    <property type="match status" value="1"/>
</dbReference>
<feature type="transmembrane region" description="Helical" evidence="10">
    <location>
        <begin position="335"/>
        <end position="360"/>
    </location>
</feature>
<keyword evidence="13" id="KW-1185">Reference proteome</keyword>
<dbReference type="InterPro" id="IPR006068">
    <property type="entry name" value="ATPase_P-typ_cation-transptr_C"/>
</dbReference>
<dbReference type="OrthoDB" id="158672at2759"/>
<gene>
    <name evidence="12" type="ORF">SmJEL517_g04751</name>
</gene>
<evidence type="ECO:0000259" key="11">
    <source>
        <dbReference type="SMART" id="SM00831"/>
    </source>
</evidence>
<dbReference type="InterPro" id="IPR004014">
    <property type="entry name" value="ATPase_P-typ_cation-transptr_N"/>
</dbReference>
<evidence type="ECO:0000256" key="2">
    <source>
        <dbReference type="ARBA" id="ARBA00022475"/>
    </source>
</evidence>
<feature type="transmembrane region" description="Helical" evidence="10">
    <location>
        <begin position="146"/>
        <end position="164"/>
    </location>
</feature>
<dbReference type="Gene3D" id="3.40.50.1000">
    <property type="entry name" value="HAD superfamily/HAD-like"/>
    <property type="match status" value="1"/>
</dbReference>
<dbReference type="PRINTS" id="PR00121">
    <property type="entry name" value="NAKATPASE"/>
</dbReference>
<dbReference type="PANTHER" id="PTHR43294:SF21">
    <property type="entry name" value="CATION TRANSPORTING ATPASE"/>
    <property type="match status" value="1"/>
</dbReference>
<dbReference type="Gene3D" id="2.70.150.10">
    <property type="entry name" value="Calcium-transporting ATPase, cytoplasmic transduction domain A"/>
    <property type="match status" value="1"/>
</dbReference>
<dbReference type="GO" id="GO:0005886">
    <property type="term" value="C:plasma membrane"/>
    <property type="evidence" value="ECO:0007669"/>
    <property type="project" value="UniProtKB-SubCell"/>
</dbReference>
<dbReference type="InterPro" id="IPR036412">
    <property type="entry name" value="HAD-like_sf"/>
</dbReference>
<keyword evidence="6" id="KW-1278">Translocase</keyword>
<dbReference type="RefSeq" id="XP_031023360.1">
    <property type="nucleotide sequence ID" value="XM_031170679.1"/>
</dbReference>
<dbReference type="Pfam" id="PF13246">
    <property type="entry name" value="Cation_ATPase"/>
    <property type="match status" value="1"/>
</dbReference>
<dbReference type="SFLD" id="SFLDG00002">
    <property type="entry name" value="C1.7:_P-type_atpase_like"/>
    <property type="match status" value="1"/>
</dbReference>
<feature type="transmembrane region" description="Helical" evidence="10">
    <location>
        <begin position="307"/>
        <end position="329"/>
    </location>
</feature>
<keyword evidence="3 10" id="KW-0812">Transmembrane</keyword>
<dbReference type="SFLD" id="SFLDF00027">
    <property type="entry name" value="p-type_atpase"/>
    <property type="match status" value="1"/>
</dbReference>